<feature type="non-terminal residue" evidence="1">
    <location>
        <position position="135"/>
    </location>
</feature>
<protein>
    <recommendedName>
        <fullName evidence="3">PiggyBac transposable element-derived protein domain-containing protein</fullName>
    </recommendedName>
</protein>
<organism evidence="1 2">
    <name type="scientific">Cryptolaemus montrouzieri</name>
    <dbReference type="NCBI Taxonomy" id="559131"/>
    <lineage>
        <taxon>Eukaryota</taxon>
        <taxon>Metazoa</taxon>
        <taxon>Ecdysozoa</taxon>
        <taxon>Arthropoda</taxon>
        <taxon>Hexapoda</taxon>
        <taxon>Insecta</taxon>
        <taxon>Pterygota</taxon>
        <taxon>Neoptera</taxon>
        <taxon>Endopterygota</taxon>
        <taxon>Coleoptera</taxon>
        <taxon>Polyphaga</taxon>
        <taxon>Cucujiformia</taxon>
        <taxon>Coccinelloidea</taxon>
        <taxon>Coccinellidae</taxon>
        <taxon>Scymninae</taxon>
        <taxon>Scymnini</taxon>
        <taxon>Cryptolaemus</taxon>
    </lineage>
</organism>
<proteinExistence type="predicted"/>
<comment type="caution">
    <text evidence="1">The sequence shown here is derived from an EMBL/GenBank/DDBJ whole genome shotgun (WGS) entry which is preliminary data.</text>
</comment>
<dbReference type="PANTHER" id="PTHR47272:SF2">
    <property type="entry name" value="PIGGYBAC TRANSPOSABLE ELEMENT-DERIVED PROTEIN 3-LIKE"/>
    <property type="match status" value="1"/>
</dbReference>
<gene>
    <name evidence="1" type="ORF">HHI36_006740</name>
</gene>
<evidence type="ECO:0008006" key="3">
    <source>
        <dbReference type="Google" id="ProtNLM"/>
    </source>
</evidence>
<accession>A0ABD2NZ04</accession>
<evidence type="ECO:0000313" key="1">
    <source>
        <dbReference type="EMBL" id="KAL3283602.1"/>
    </source>
</evidence>
<dbReference type="Proteomes" id="UP001516400">
    <property type="component" value="Unassembled WGS sequence"/>
</dbReference>
<name>A0ABD2NZ04_9CUCU</name>
<sequence length="135" mass="15704">MGGVDLANRILCVCPSRNRIKKWTIRVISHLFDLVVVNAWLQYRMVEIEKGTPKRSIVQMREYKLNLGTKLIETNEEESDGEVEFKELAPKRKKREILIKSVPSKENRTFANIRSEQCRGRKNACDKKNCGILQE</sequence>
<dbReference type="EMBL" id="JABFTP020000144">
    <property type="protein sequence ID" value="KAL3283602.1"/>
    <property type="molecule type" value="Genomic_DNA"/>
</dbReference>
<keyword evidence="2" id="KW-1185">Reference proteome</keyword>
<dbReference type="PANTHER" id="PTHR47272">
    <property type="entry name" value="DDE_TNP_1_7 DOMAIN-CONTAINING PROTEIN"/>
    <property type="match status" value="1"/>
</dbReference>
<reference evidence="1 2" key="1">
    <citation type="journal article" date="2021" name="BMC Biol.">
        <title>Horizontally acquired antibacterial genes associated with adaptive radiation of ladybird beetles.</title>
        <authorList>
            <person name="Li H.S."/>
            <person name="Tang X.F."/>
            <person name="Huang Y.H."/>
            <person name="Xu Z.Y."/>
            <person name="Chen M.L."/>
            <person name="Du X.Y."/>
            <person name="Qiu B.Y."/>
            <person name="Chen P.T."/>
            <person name="Zhang W."/>
            <person name="Slipinski A."/>
            <person name="Escalona H.E."/>
            <person name="Waterhouse R.M."/>
            <person name="Zwick A."/>
            <person name="Pang H."/>
        </authorList>
    </citation>
    <scope>NUCLEOTIDE SEQUENCE [LARGE SCALE GENOMIC DNA]</scope>
    <source>
        <strain evidence="1">SYSU2018</strain>
    </source>
</reference>
<evidence type="ECO:0000313" key="2">
    <source>
        <dbReference type="Proteomes" id="UP001516400"/>
    </source>
</evidence>
<dbReference type="AlphaFoldDB" id="A0ABD2NZ04"/>